<evidence type="ECO:0000256" key="1">
    <source>
        <dbReference type="ARBA" id="ARBA00000677"/>
    </source>
</evidence>
<dbReference type="EC" id="3.4.21.89" evidence="4 8"/>
<evidence type="ECO:0000256" key="7">
    <source>
        <dbReference type="PIRSR" id="PIRSR600223-1"/>
    </source>
</evidence>
<dbReference type="InterPro" id="IPR019533">
    <property type="entry name" value="Peptidase_S26"/>
</dbReference>
<dbReference type="GO" id="GO:0004252">
    <property type="term" value="F:serine-type endopeptidase activity"/>
    <property type="evidence" value="ECO:0007669"/>
    <property type="project" value="InterPro"/>
</dbReference>
<dbReference type="InterPro" id="IPR019756">
    <property type="entry name" value="Pept_S26A_signal_pept_1_Ser-AS"/>
</dbReference>
<evidence type="ECO:0000313" key="10">
    <source>
        <dbReference type="EMBL" id="CAA9484547.1"/>
    </source>
</evidence>
<feature type="active site" evidence="7">
    <location>
        <position position="43"/>
    </location>
</feature>
<dbReference type="SUPFAM" id="SSF51306">
    <property type="entry name" value="LexA/Signal peptidase"/>
    <property type="match status" value="1"/>
</dbReference>
<dbReference type="Pfam" id="PF10502">
    <property type="entry name" value="Peptidase_S26"/>
    <property type="match status" value="1"/>
</dbReference>
<evidence type="ECO:0000256" key="2">
    <source>
        <dbReference type="ARBA" id="ARBA00004401"/>
    </source>
</evidence>
<gene>
    <name evidence="10" type="ORF">AVDCRST_MAG53-818</name>
</gene>
<keyword evidence="6 8" id="KW-0378">Hydrolase</keyword>
<feature type="transmembrane region" description="Helical" evidence="8">
    <location>
        <begin position="12"/>
        <end position="33"/>
    </location>
</feature>
<evidence type="ECO:0000256" key="8">
    <source>
        <dbReference type="RuleBase" id="RU362042"/>
    </source>
</evidence>
<dbReference type="Gene3D" id="2.10.109.10">
    <property type="entry name" value="Umud Fragment, subunit A"/>
    <property type="match status" value="1"/>
</dbReference>
<dbReference type="PANTHER" id="PTHR43390">
    <property type="entry name" value="SIGNAL PEPTIDASE I"/>
    <property type="match status" value="1"/>
</dbReference>
<keyword evidence="8" id="KW-1133">Transmembrane helix</keyword>
<dbReference type="PANTHER" id="PTHR43390:SF1">
    <property type="entry name" value="CHLOROPLAST PROCESSING PEPTIDASE"/>
    <property type="match status" value="1"/>
</dbReference>
<dbReference type="GO" id="GO:0009003">
    <property type="term" value="F:signal peptidase activity"/>
    <property type="evidence" value="ECO:0007669"/>
    <property type="project" value="UniProtKB-EC"/>
</dbReference>
<feature type="domain" description="Peptidase S26" evidence="9">
    <location>
        <begin position="14"/>
        <end position="202"/>
    </location>
</feature>
<dbReference type="EMBL" id="CADCVR010000029">
    <property type="protein sequence ID" value="CAA9484547.1"/>
    <property type="molecule type" value="Genomic_DNA"/>
</dbReference>
<dbReference type="GO" id="GO:0005886">
    <property type="term" value="C:plasma membrane"/>
    <property type="evidence" value="ECO:0007669"/>
    <property type="project" value="UniProtKB-SubCell"/>
</dbReference>
<dbReference type="InterPro" id="IPR019758">
    <property type="entry name" value="Pept_S26A_signal_pept_1_CS"/>
</dbReference>
<evidence type="ECO:0000256" key="6">
    <source>
        <dbReference type="ARBA" id="ARBA00022801"/>
    </source>
</evidence>
<name>A0A6J4RYK2_9ACTN</name>
<comment type="subcellular location">
    <subcellularLocation>
        <location evidence="2">Cell membrane</location>
        <topology evidence="2">Single-pass type II membrane protein</topology>
    </subcellularLocation>
    <subcellularLocation>
        <location evidence="8">Membrane</location>
        <topology evidence="8">Single-pass type II membrane protein</topology>
    </subcellularLocation>
</comment>
<protein>
    <recommendedName>
        <fullName evidence="4 8">Signal peptidase I</fullName>
        <ecNumber evidence="4 8">3.4.21.89</ecNumber>
    </recommendedName>
</protein>
<evidence type="ECO:0000256" key="5">
    <source>
        <dbReference type="ARBA" id="ARBA00022670"/>
    </source>
</evidence>
<comment type="catalytic activity">
    <reaction evidence="1 8">
        <text>Cleavage of hydrophobic, N-terminal signal or leader sequences from secreted and periplasmic proteins.</text>
        <dbReference type="EC" id="3.4.21.89"/>
    </reaction>
</comment>
<sequence>MASAQKSSAGSFVELVVILIVAIGMALAIQAFLVKPFKIPSVSMVPTLTVGQRVLTNRIGTRFGEPEIGDVMVFHPPAGATDDQLVDGGNSMCGAPQQEGEPCGRPTRGESEENFIKRVVAGPDDTIAVVDGQVVLNGRRQTEPFVQTTCEDGTDQDFPEPIRVPAGHWFMMGDNRQCSQDSRYWGPVPEASLIGEAFATYWPPKRIGPL</sequence>
<dbReference type="CDD" id="cd06530">
    <property type="entry name" value="S26_SPase_I"/>
    <property type="match status" value="1"/>
</dbReference>
<evidence type="ECO:0000256" key="3">
    <source>
        <dbReference type="ARBA" id="ARBA00009370"/>
    </source>
</evidence>
<accession>A0A6J4RYK2</accession>
<evidence type="ECO:0000256" key="4">
    <source>
        <dbReference type="ARBA" id="ARBA00013208"/>
    </source>
</evidence>
<dbReference type="PROSITE" id="PS00761">
    <property type="entry name" value="SPASE_I_3"/>
    <property type="match status" value="1"/>
</dbReference>
<evidence type="ECO:0000259" key="9">
    <source>
        <dbReference type="Pfam" id="PF10502"/>
    </source>
</evidence>
<comment type="similarity">
    <text evidence="3 8">Belongs to the peptidase S26 family.</text>
</comment>
<keyword evidence="8" id="KW-0472">Membrane</keyword>
<feature type="active site" evidence="7">
    <location>
        <position position="117"/>
    </location>
</feature>
<dbReference type="PROSITE" id="PS00501">
    <property type="entry name" value="SPASE_I_1"/>
    <property type="match status" value="1"/>
</dbReference>
<dbReference type="GO" id="GO:0006465">
    <property type="term" value="P:signal peptide processing"/>
    <property type="evidence" value="ECO:0007669"/>
    <property type="project" value="InterPro"/>
</dbReference>
<keyword evidence="5 8" id="KW-0645">Protease</keyword>
<dbReference type="InterPro" id="IPR000223">
    <property type="entry name" value="Pept_S26A_signal_pept_1"/>
</dbReference>
<dbReference type="NCBIfam" id="TIGR02227">
    <property type="entry name" value="sigpep_I_bact"/>
    <property type="match status" value="1"/>
</dbReference>
<keyword evidence="8" id="KW-0812">Transmembrane</keyword>
<dbReference type="InterPro" id="IPR036286">
    <property type="entry name" value="LexA/Signal_pep-like_sf"/>
</dbReference>
<reference evidence="10" key="1">
    <citation type="submission" date="2020-02" db="EMBL/GenBank/DDBJ databases">
        <authorList>
            <person name="Meier V. D."/>
        </authorList>
    </citation>
    <scope>NUCLEOTIDE SEQUENCE</scope>
    <source>
        <strain evidence="10">AVDCRST_MAG53</strain>
    </source>
</reference>
<dbReference type="PRINTS" id="PR00727">
    <property type="entry name" value="LEADERPTASE"/>
</dbReference>
<organism evidence="10">
    <name type="scientific">uncultured Solirubrobacteraceae bacterium</name>
    <dbReference type="NCBI Taxonomy" id="1162706"/>
    <lineage>
        <taxon>Bacteria</taxon>
        <taxon>Bacillati</taxon>
        <taxon>Actinomycetota</taxon>
        <taxon>Thermoleophilia</taxon>
        <taxon>Solirubrobacterales</taxon>
        <taxon>Solirubrobacteraceae</taxon>
        <taxon>environmental samples</taxon>
    </lineage>
</organism>
<dbReference type="AlphaFoldDB" id="A0A6J4RYK2"/>
<proteinExistence type="inferred from homology"/>